<dbReference type="Proteomes" id="UP001193920">
    <property type="component" value="Unassembled WGS sequence"/>
</dbReference>
<evidence type="ECO:0000313" key="1">
    <source>
        <dbReference type="EMBL" id="MBD2799443.1"/>
    </source>
</evidence>
<protein>
    <submittedName>
        <fullName evidence="1">Uncharacterized protein</fullName>
    </submittedName>
</protein>
<organism evidence="1">
    <name type="scientific">Xenorhabdus szentirmaii</name>
    <dbReference type="NCBI Taxonomy" id="290112"/>
    <lineage>
        <taxon>Bacteria</taxon>
        <taxon>Pseudomonadati</taxon>
        <taxon>Pseudomonadota</taxon>
        <taxon>Gammaproteobacteria</taxon>
        <taxon>Enterobacterales</taxon>
        <taxon>Morganellaceae</taxon>
        <taxon>Xenorhabdus</taxon>
    </lineage>
</organism>
<gene>
    <name evidence="1" type="ORF">ID854_02950</name>
</gene>
<dbReference type="RefSeq" id="WP_323868370.1">
    <property type="nucleotide sequence ID" value="NZ_JACXBF010000081.1"/>
</dbReference>
<dbReference type="EMBL" id="JACXBF010000081">
    <property type="protein sequence ID" value="MBD2799443.1"/>
    <property type="molecule type" value="Genomic_DNA"/>
</dbReference>
<dbReference type="AlphaFoldDB" id="A0AAW3YSY7"/>
<proteinExistence type="predicted"/>
<name>A0AAW3YSY7_9GAMM</name>
<reference evidence="1" key="1">
    <citation type="submission" date="2020-09" db="EMBL/GenBank/DDBJ databases">
        <authorList>
            <person name="Palma L."/>
            <person name="Caballero P."/>
            <person name="Berry C."/>
            <person name="Del Valle E."/>
        </authorList>
    </citation>
    <scope>NUCLEOTIDE SEQUENCE</scope>
    <source>
        <strain evidence="1">M</strain>
    </source>
</reference>
<reference evidence="1" key="2">
    <citation type="journal article" date="2024" name="Toxins">
        <title>Genome Sequence Analysis of Native Xenorhabdus Strains Isolated from Entomopathogenic Nematodes in Argentina.</title>
        <authorList>
            <person name="Palma L."/>
            <person name="Frizzo L."/>
            <person name="Kaiser S."/>
            <person name="Berry C."/>
            <person name="Caballero P."/>
            <person name="Bode H.B."/>
            <person name="Del Valle E.E."/>
        </authorList>
    </citation>
    <scope>NUCLEOTIDE SEQUENCE</scope>
    <source>
        <strain evidence="1">M</strain>
    </source>
</reference>
<accession>A0AAW3YSY7</accession>
<comment type="caution">
    <text evidence="1">The sequence shown here is derived from an EMBL/GenBank/DDBJ whole genome shotgun (WGS) entry which is preliminary data.</text>
</comment>
<sequence length="89" mass="10033">MIPLADALKITQFLAENSRSLKGSACLRYICPPLEADIASSTAVKVFYSLSERQPRRRLTPGGKNHSRQGTRFSPSHRIFLPLWRASYV</sequence>